<dbReference type="RefSeq" id="WP_336497016.1">
    <property type="nucleotide sequence ID" value="NZ_JBAWSY010000003.1"/>
</dbReference>
<feature type="domain" description="DUF1510" evidence="3">
    <location>
        <begin position="130"/>
        <end position="221"/>
    </location>
</feature>
<comment type="caution">
    <text evidence="4">The sequence shown here is derived from an EMBL/GenBank/DDBJ whole genome shotgun (WGS) entry which is preliminary data.</text>
</comment>
<keyword evidence="2" id="KW-0812">Transmembrane</keyword>
<keyword evidence="5" id="KW-1185">Reference proteome</keyword>
<dbReference type="Proteomes" id="UP001364890">
    <property type="component" value="Unassembled WGS sequence"/>
</dbReference>
<feature type="compositionally biased region" description="Polar residues" evidence="1">
    <location>
        <begin position="116"/>
        <end position="125"/>
    </location>
</feature>
<sequence>MLENNRRANSRLNRKKKANRILNILIGIVLLLIIVVVVNIITSDETETTKEEKNTAVSEETIKEEDETDLTETAEIEEESDLSSTEENVESEDKSESNEETTEGNEETKSEENTEVITESSNDPNVENVIIDPTWAPIGTSQSGEHTSSYDKKSVDWAEKVQALAYGAGLDPSNMFVKFLGNGGSPQKSIGTVTSKDGNEIYRIYLEWIDGEGWKPTKKEILKSLENAS</sequence>
<feature type="transmembrane region" description="Helical" evidence="2">
    <location>
        <begin position="21"/>
        <end position="41"/>
    </location>
</feature>
<evidence type="ECO:0000256" key="2">
    <source>
        <dbReference type="SAM" id="Phobius"/>
    </source>
</evidence>
<reference evidence="4 5" key="1">
    <citation type="submission" date="2024-01" db="EMBL/GenBank/DDBJ databases">
        <title>Seven novel Bacillus-like species.</title>
        <authorList>
            <person name="Liu G."/>
        </authorList>
    </citation>
    <scope>NUCLEOTIDE SEQUENCE [LARGE SCALE GENOMIC DNA]</scope>
    <source>
        <strain evidence="4 5">FJAT-51614</strain>
    </source>
</reference>
<feature type="region of interest" description="Disordered" evidence="1">
    <location>
        <begin position="46"/>
        <end position="128"/>
    </location>
</feature>
<keyword evidence="2" id="KW-0472">Membrane</keyword>
<accession>A0ABU8F384</accession>
<dbReference type="Pfam" id="PF07423">
    <property type="entry name" value="DUF1510"/>
    <property type="match status" value="1"/>
</dbReference>
<evidence type="ECO:0000256" key="1">
    <source>
        <dbReference type="SAM" id="MobiDB-lite"/>
    </source>
</evidence>
<evidence type="ECO:0000313" key="5">
    <source>
        <dbReference type="Proteomes" id="UP001364890"/>
    </source>
</evidence>
<organism evidence="4 5">
    <name type="scientific">Psychrobacillus mangrovi</name>
    <dbReference type="NCBI Taxonomy" id="3117745"/>
    <lineage>
        <taxon>Bacteria</taxon>
        <taxon>Bacillati</taxon>
        <taxon>Bacillota</taxon>
        <taxon>Bacilli</taxon>
        <taxon>Bacillales</taxon>
        <taxon>Bacillaceae</taxon>
        <taxon>Psychrobacillus</taxon>
    </lineage>
</organism>
<feature type="compositionally biased region" description="Acidic residues" evidence="1">
    <location>
        <begin position="62"/>
        <end position="81"/>
    </location>
</feature>
<name>A0ABU8F384_9BACI</name>
<dbReference type="InterPro" id="IPR009988">
    <property type="entry name" value="DUF1510"/>
</dbReference>
<dbReference type="EMBL" id="JBAWSY010000003">
    <property type="protein sequence ID" value="MEI4769468.1"/>
    <property type="molecule type" value="Genomic_DNA"/>
</dbReference>
<protein>
    <submittedName>
        <fullName evidence="4">YrrS family protein</fullName>
    </submittedName>
</protein>
<evidence type="ECO:0000313" key="4">
    <source>
        <dbReference type="EMBL" id="MEI4769468.1"/>
    </source>
</evidence>
<evidence type="ECO:0000259" key="3">
    <source>
        <dbReference type="Pfam" id="PF07423"/>
    </source>
</evidence>
<proteinExistence type="predicted"/>
<keyword evidence="2" id="KW-1133">Transmembrane helix</keyword>
<gene>
    <name evidence="4" type="ORF">WAX74_07390</name>
</gene>